<protein>
    <submittedName>
        <fullName evidence="1">Uncharacterized protein</fullName>
    </submittedName>
</protein>
<name>A0A430HTY9_9BURK</name>
<dbReference type="RefSeq" id="WP_126072411.1">
    <property type="nucleotide sequence ID" value="NZ_CP051166.1"/>
</dbReference>
<gene>
    <name evidence="1" type="ORF">EJB06_02545</name>
</gene>
<reference evidence="1 2" key="1">
    <citation type="submission" date="2018-12" db="EMBL/GenBank/DDBJ databases">
        <authorList>
            <person name="Yang E."/>
        </authorList>
    </citation>
    <scope>NUCLEOTIDE SEQUENCE [LARGE SCALE GENOMIC DNA]</scope>
    <source>
        <strain evidence="1 2">SOD</strain>
    </source>
</reference>
<evidence type="ECO:0000313" key="2">
    <source>
        <dbReference type="Proteomes" id="UP000278085"/>
    </source>
</evidence>
<dbReference type="OrthoDB" id="2081715at2"/>
<dbReference type="EMBL" id="RXLQ01000001">
    <property type="protein sequence ID" value="RSZ61026.1"/>
    <property type="molecule type" value="Genomic_DNA"/>
</dbReference>
<keyword evidence="2" id="KW-1185">Reference proteome</keyword>
<evidence type="ECO:0000313" key="1">
    <source>
        <dbReference type="EMBL" id="RSZ61026.1"/>
    </source>
</evidence>
<sequence length="168" mass="19075">MDDVAASIAAYSAADRGRIDFAWNGKHVDEFVDANEEFRWSVVRACLAAPQAPSVLLLEHLFVADAEWTVQAWGSPLHFGQLGQLLLMRGQERALDTFAACLFRSFDTYGGCTEIELPREIVARLIARLTRVLARTSDKPERKRLKNVRQYFFKMRNNTVARGWGSIR</sequence>
<dbReference type="Proteomes" id="UP000278085">
    <property type="component" value="Unassembled WGS sequence"/>
</dbReference>
<dbReference type="AlphaFoldDB" id="A0A430HTY9"/>
<accession>A0A430HTY9</accession>
<proteinExistence type="predicted"/>
<organism evidence="1 2">
    <name type="scientific">Massilia atriviolacea</name>
    <dbReference type="NCBI Taxonomy" id="2495579"/>
    <lineage>
        <taxon>Bacteria</taxon>
        <taxon>Pseudomonadati</taxon>
        <taxon>Pseudomonadota</taxon>
        <taxon>Betaproteobacteria</taxon>
        <taxon>Burkholderiales</taxon>
        <taxon>Oxalobacteraceae</taxon>
        <taxon>Telluria group</taxon>
        <taxon>Massilia</taxon>
    </lineage>
</organism>
<comment type="caution">
    <text evidence="1">The sequence shown here is derived from an EMBL/GenBank/DDBJ whole genome shotgun (WGS) entry which is preliminary data.</text>
</comment>